<proteinExistence type="predicted"/>
<organism evidence="1 2">
    <name type="scientific">Pseudomonas panipatensis</name>
    <dbReference type="NCBI Taxonomy" id="428992"/>
    <lineage>
        <taxon>Bacteria</taxon>
        <taxon>Pseudomonadati</taxon>
        <taxon>Pseudomonadota</taxon>
        <taxon>Gammaproteobacteria</taxon>
        <taxon>Pseudomonadales</taxon>
        <taxon>Pseudomonadaceae</taxon>
        <taxon>Pseudomonas</taxon>
    </lineage>
</organism>
<evidence type="ECO:0000313" key="2">
    <source>
        <dbReference type="Proteomes" id="UP000199636"/>
    </source>
</evidence>
<dbReference type="RefSeq" id="WP_139199108.1">
    <property type="nucleotide sequence ID" value="NZ_FNDS01000011.1"/>
</dbReference>
<sequence length="189" mass="20347">MTMKVTKDNVGKLLASIQRLVGQEVLVGIPASQAERSDEDPQPMNNAQLGYVHENGSPAQNIPARPFLIPGVEDTEEIYTGHLKKAAAAAMDGDNTRVQAELNAAGLVASAGARNKITTGDFVPLSPATIRNRRKSRGTKSMRAAEKKYLELIANGATPEQAQDEAGIRPLINTGQLRNSLTHVIRKKE</sequence>
<dbReference type="OrthoDB" id="8160844at2"/>
<dbReference type="STRING" id="428992.SAMN05216272_111115"/>
<keyword evidence="2" id="KW-1185">Reference proteome</keyword>
<gene>
    <name evidence="1" type="ORF">SAMN05216272_111115</name>
</gene>
<protein>
    <recommendedName>
        <fullName evidence="3">Bacteriophage protein</fullName>
    </recommendedName>
</protein>
<reference evidence="2" key="1">
    <citation type="submission" date="2016-10" db="EMBL/GenBank/DDBJ databases">
        <authorList>
            <person name="Varghese N."/>
            <person name="Submissions S."/>
        </authorList>
    </citation>
    <scope>NUCLEOTIDE SEQUENCE [LARGE SCALE GENOMIC DNA]</scope>
    <source>
        <strain evidence="2">CCM 7469</strain>
    </source>
</reference>
<evidence type="ECO:0000313" key="1">
    <source>
        <dbReference type="EMBL" id="SDI54257.1"/>
    </source>
</evidence>
<accession>A0A1G8LFI9</accession>
<dbReference type="Proteomes" id="UP000199636">
    <property type="component" value="Unassembled WGS sequence"/>
</dbReference>
<name>A0A1G8LFI9_9PSED</name>
<dbReference type="AlphaFoldDB" id="A0A1G8LFI9"/>
<dbReference type="EMBL" id="FNDS01000011">
    <property type="protein sequence ID" value="SDI54257.1"/>
    <property type="molecule type" value="Genomic_DNA"/>
</dbReference>
<evidence type="ECO:0008006" key="3">
    <source>
        <dbReference type="Google" id="ProtNLM"/>
    </source>
</evidence>